<feature type="region of interest" description="Disordered" evidence="1">
    <location>
        <begin position="1268"/>
        <end position="1317"/>
    </location>
</feature>
<dbReference type="Pfam" id="PF18758">
    <property type="entry name" value="KDZ"/>
    <property type="match status" value="1"/>
</dbReference>
<dbReference type="EMBL" id="WIUZ02000028">
    <property type="protein sequence ID" value="KAF9777756.1"/>
    <property type="molecule type" value="Genomic_DNA"/>
</dbReference>
<evidence type="ECO:0000313" key="3">
    <source>
        <dbReference type="EMBL" id="KAF9777756.1"/>
    </source>
</evidence>
<protein>
    <recommendedName>
        <fullName evidence="2">CxC2-like cysteine cluster KDZ transposase-associated domain-containing protein</fullName>
    </recommendedName>
</protein>
<dbReference type="InterPro" id="IPR041457">
    <property type="entry name" value="CxC2_KDZ-assoc"/>
</dbReference>
<comment type="caution">
    <text evidence="3">The sequence shown here is derived from an EMBL/GenBank/DDBJ whole genome shotgun (WGS) entry which is preliminary data.</text>
</comment>
<dbReference type="Pfam" id="PF18803">
    <property type="entry name" value="CxC2"/>
    <property type="match status" value="1"/>
</dbReference>
<dbReference type="CDD" id="cd19757">
    <property type="entry name" value="Bbox1"/>
    <property type="match status" value="1"/>
</dbReference>
<dbReference type="PANTHER" id="PTHR33096:SF1">
    <property type="entry name" value="CXC1-LIKE CYSTEINE CLUSTER ASSOCIATED WITH KDZ TRANSPOSASES DOMAIN-CONTAINING PROTEIN"/>
    <property type="match status" value="1"/>
</dbReference>
<feature type="region of interest" description="Disordered" evidence="1">
    <location>
        <begin position="304"/>
        <end position="324"/>
    </location>
</feature>
<feature type="compositionally biased region" description="Polar residues" evidence="1">
    <location>
        <begin position="7"/>
        <end position="23"/>
    </location>
</feature>
<dbReference type="Proteomes" id="UP000736335">
    <property type="component" value="Unassembled WGS sequence"/>
</dbReference>
<dbReference type="OrthoDB" id="3214502at2759"/>
<reference evidence="3" key="2">
    <citation type="submission" date="2020-11" db="EMBL/GenBank/DDBJ databases">
        <authorList>
            <consortium name="DOE Joint Genome Institute"/>
            <person name="Kuo A."/>
            <person name="Miyauchi S."/>
            <person name="Kiss E."/>
            <person name="Drula E."/>
            <person name="Kohler A."/>
            <person name="Sanchez-Garcia M."/>
            <person name="Andreopoulos B."/>
            <person name="Barry K.W."/>
            <person name="Bonito G."/>
            <person name="Buee M."/>
            <person name="Carver A."/>
            <person name="Chen C."/>
            <person name="Cichocki N."/>
            <person name="Clum A."/>
            <person name="Culley D."/>
            <person name="Crous P.W."/>
            <person name="Fauchery L."/>
            <person name="Girlanda M."/>
            <person name="Hayes R."/>
            <person name="Keri Z."/>
            <person name="Labutti K."/>
            <person name="Lipzen A."/>
            <person name="Lombard V."/>
            <person name="Magnuson J."/>
            <person name="Maillard F."/>
            <person name="Morin E."/>
            <person name="Murat C."/>
            <person name="Nolan M."/>
            <person name="Ohm R."/>
            <person name="Pangilinan J."/>
            <person name="Pereira M."/>
            <person name="Perotto S."/>
            <person name="Peter M."/>
            <person name="Riley R."/>
            <person name="Sitrit Y."/>
            <person name="Stielow B."/>
            <person name="Szollosi G."/>
            <person name="Zifcakova L."/>
            <person name="Stursova M."/>
            <person name="Spatafora J.W."/>
            <person name="Tedersoo L."/>
            <person name="Vaario L.-M."/>
            <person name="Yamada A."/>
            <person name="Yan M."/>
            <person name="Wang P."/>
            <person name="Xu J."/>
            <person name="Bruns T."/>
            <person name="Baldrian P."/>
            <person name="Vilgalys R."/>
            <person name="Henrissat B."/>
            <person name="Grigoriev I.V."/>
            <person name="Hibbett D."/>
            <person name="Nagy L.G."/>
            <person name="Martin F.M."/>
        </authorList>
    </citation>
    <scope>NUCLEOTIDE SEQUENCE</scope>
    <source>
        <strain evidence="3">UH-Tt-Lm1</strain>
    </source>
</reference>
<feature type="compositionally biased region" description="Acidic residues" evidence="1">
    <location>
        <begin position="310"/>
        <end position="324"/>
    </location>
</feature>
<name>A0A9P6H3J7_9AGAM</name>
<feature type="region of interest" description="Disordered" evidence="1">
    <location>
        <begin position="1"/>
        <end position="23"/>
    </location>
</feature>
<feature type="region of interest" description="Disordered" evidence="1">
    <location>
        <begin position="223"/>
        <end position="246"/>
    </location>
</feature>
<accession>A0A9P6H3J7</accession>
<sequence length="1317" mass="149660">MPRAQTRVPTRRSTSYSPVQESNYNIDRFSHARRDVSRPYPSLGNVMDRTNTADPNEGFTNLGFRDFIQASRRVSRRKLARIETNPYATELLNRGVKFVTETNETFNSVLEASVIHTGNIGSMLMDEIAHVNKRVDGRRDEIENLEKDVAVLQDWMMKTDDAAKKQAADLDMLKGEMITLKDLIQSLVDHTGRLEDNKVRLTRRVSELTGEVRDLQRRCNEPEVRVEEEEPEVPHRAGSPIIPNRAESPPARLLVRHENRLVPIDDEVIEIGSDEFYQNVGVVRRDTPRPEFVSTPWGSRRQWPALEYDPNSDTELPDYDDLSDVDPNEIREQNWLNEELVMMEQWLQYRSVVLDEFLRLDSLGDALGGSQPCANCSNAPAQFRCKDCFGDTMRCSACTLSSHLNLPLHRLQLWNGGFFESATLEGLGLIINLGHDTNTCPVNPETRLITVIDLSGYHFLLRVRWYPASILRPKTVFTFDLLDTYHKISLQGKLNLYNFYTMIMQKTDNCGRLDVKYRYHEISRCARQWRHLKDIKRGAAGHTSTTVDDLGDGALAIECPACPHPGQNLPPGWENATEDKVWLYSLFIAIDANFRLKLKSRGIKDPELGSGLAYFVNASKFDEHLGDRVNEDTIETCGTEFHAVNQANSKYSRDFTVSGVGAVVCRHGFVRKNGVVDFQKGERFVNMDYIFLSTVKDEEVKIIKISYDIACRWSIKLRQRIQGYSEELQFPEDKFMLEFFIPKFHLPAHGSSCHTKYSFNYRPGVGRTHGENIESGWAHTNPAAVSTREMGAGARHSALDGHWGGWNWRKIIGFGTVFHIIRNHPTRPLLLKNIRKAVGMARKPPAVIHEWKTMKLRWEEDPSQPDPYQLVEKASKFNSMKWKLSEAKVSDPKSRNMAPHKLSPLSFVRMGLEIEDQQQQVVAHLMSKVQRTDPQKLEIQERRNILARQINLWRTAQIIYMPQVSDYLAGERDLPVLDDHEFDDSKPELWQLFLPSQLSEDDRSSCHEGIAEMERALCLAQVQDNLVQCSQRGSENQTKSRAAESGISVRIGQTVHRYRLAYAALLSLDPTGDWRDEYLELADKDNRGPGKEVEEQGVGDGCYSMSWIWRGSVGALQHEANLPEQEVNETVRHEWMTCRARADRWTEEADLLQEEMRRVVAFLEWKSTWWSNKVGSRLGSTAPDIQHGIDGYARKQANTYHKLAISLTKKWIPHLLALELDVSWAKTYPWAAEMASPAARWLLGLLNPHENSLSGGLSASGDLNNTTPCGQQDLVINPTGSDNSSGDESDGGDLLVIGDHDEGESSDGAGIGFSYDD</sequence>
<feature type="domain" description="CxC2-like cysteine cluster KDZ transposase-associated" evidence="2">
    <location>
        <begin position="460"/>
        <end position="511"/>
    </location>
</feature>
<keyword evidence="4" id="KW-1185">Reference proteome</keyword>
<gene>
    <name evidence="3" type="ORF">BJ322DRAFT_1114806</name>
</gene>
<reference evidence="3" key="1">
    <citation type="journal article" date="2020" name="Nat. Commun.">
        <title>Large-scale genome sequencing of mycorrhizal fungi provides insights into the early evolution of symbiotic traits.</title>
        <authorList>
            <person name="Miyauchi S."/>
            <person name="Kiss E."/>
            <person name="Kuo A."/>
            <person name="Drula E."/>
            <person name="Kohler A."/>
            <person name="Sanchez-Garcia M."/>
            <person name="Morin E."/>
            <person name="Andreopoulos B."/>
            <person name="Barry K.W."/>
            <person name="Bonito G."/>
            <person name="Buee M."/>
            <person name="Carver A."/>
            <person name="Chen C."/>
            <person name="Cichocki N."/>
            <person name="Clum A."/>
            <person name="Culley D."/>
            <person name="Crous P.W."/>
            <person name="Fauchery L."/>
            <person name="Girlanda M."/>
            <person name="Hayes R.D."/>
            <person name="Keri Z."/>
            <person name="LaButti K."/>
            <person name="Lipzen A."/>
            <person name="Lombard V."/>
            <person name="Magnuson J."/>
            <person name="Maillard F."/>
            <person name="Murat C."/>
            <person name="Nolan M."/>
            <person name="Ohm R.A."/>
            <person name="Pangilinan J."/>
            <person name="Pereira M.F."/>
            <person name="Perotto S."/>
            <person name="Peter M."/>
            <person name="Pfister S."/>
            <person name="Riley R."/>
            <person name="Sitrit Y."/>
            <person name="Stielow J.B."/>
            <person name="Szollosi G."/>
            <person name="Zifcakova L."/>
            <person name="Stursova M."/>
            <person name="Spatafora J.W."/>
            <person name="Tedersoo L."/>
            <person name="Vaario L.M."/>
            <person name="Yamada A."/>
            <person name="Yan M."/>
            <person name="Wang P."/>
            <person name="Xu J."/>
            <person name="Bruns T."/>
            <person name="Baldrian P."/>
            <person name="Vilgalys R."/>
            <person name="Dunand C."/>
            <person name="Henrissat B."/>
            <person name="Grigoriev I.V."/>
            <person name="Hibbett D."/>
            <person name="Nagy L.G."/>
            <person name="Martin F.M."/>
        </authorList>
    </citation>
    <scope>NUCLEOTIDE SEQUENCE</scope>
    <source>
        <strain evidence="3">UH-Tt-Lm1</strain>
    </source>
</reference>
<evidence type="ECO:0000313" key="4">
    <source>
        <dbReference type="Proteomes" id="UP000736335"/>
    </source>
</evidence>
<evidence type="ECO:0000256" key="1">
    <source>
        <dbReference type="SAM" id="MobiDB-lite"/>
    </source>
</evidence>
<evidence type="ECO:0000259" key="2">
    <source>
        <dbReference type="Pfam" id="PF18803"/>
    </source>
</evidence>
<proteinExistence type="predicted"/>
<organism evidence="3 4">
    <name type="scientific">Thelephora terrestris</name>
    <dbReference type="NCBI Taxonomy" id="56493"/>
    <lineage>
        <taxon>Eukaryota</taxon>
        <taxon>Fungi</taxon>
        <taxon>Dikarya</taxon>
        <taxon>Basidiomycota</taxon>
        <taxon>Agaricomycotina</taxon>
        <taxon>Agaricomycetes</taxon>
        <taxon>Thelephorales</taxon>
        <taxon>Thelephoraceae</taxon>
        <taxon>Thelephora</taxon>
    </lineage>
</organism>
<dbReference type="InterPro" id="IPR040521">
    <property type="entry name" value="KDZ"/>
</dbReference>
<dbReference type="PANTHER" id="PTHR33096">
    <property type="entry name" value="CXC2 DOMAIN-CONTAINING PROTEIN"/>
    <property type="match status" value="1"/>
</dbReference>